<organism evidence="1 2">
    <name type="scientific">Eleusine coracana subsp. coracana</name>
    <dbReference type="NCBI Taxonomy" id="191504"/>
    <lineage>
        <taxon>Eukaryota</taxon>
        <taxon>Viridiplantae</taxon>
        <taxon>Streptophyta</taxon>
        <taxon>Embryophyta</taxon>
        <taxon>Tracheophyta</taxon>
        <taxon>Spermatophyta</taxon>
        <taxon>Magnoliopsida</taxon>
        <taxon>Liliopsida</taxon>
        <taxon>Poales</taxon>
        <taxon>Poaceae</taxon>
        <taxon>PACMAD clade</taxon>
        <taxon>Chloridoideae</taxon>
        <taxon>Cynodonteae</taxon>
        <taxon>Eleusininae</taxon>
        <taxon>Eleusine</taxon>
    </lineage>
</organism>
<dbReference type="Proteomes" id="UP001054889">
    <property type="component" value="Unassembled WGS sequence"/>
</dbReference>
<comment type="caution">
    <text evidence="1">The sequence shown here is derived from an EMBL/GenBank/DDBJ whole genome shotgun (WGS) entry which is preliminary data.</text>
</comment>
<protein>
    <submittedName>
        <fullName evidence="1">Uncharacterized protein</fullName>
    </submittedName>
</protein>
<accession>A0AAV5CWA9</accession>
<dbReference type="AlphaFoldDB" id="A0AAV5CWA9"/>
<gene>
    <name evidence="1" type="primary">ga19557</name>
    <name evidence="1" type="ORF">PR202_ga19557</name>
</gene>
<sequence length="93" mass="10361">MYRCTTESRQQCQKESEKEGKLELTVVVEVIQRADATAPTTTTERKRNAALVLDSVVESTARRRQSAAGAAVAMAGRRLGVYLVWPRKAKRKP</sequence>
<name>A0AAV5CWA9_ELECO</name>
<keyword evidence="2" id="KW-1185">Reference proteome</keyword>
<evidence type="ECO:0000313" key="1">
    <source>
        <dbReference type="EMBL" id="GJN02227.1"/>
    </source>
</evidence>
<reference evidence="1" key="2">
    <citation type="submission" date="2021-12" db="EMBL/GenBank/DDBJ databases">
        <title>Resequencing data analysis of finger millet.</title>
        <authorList>
            <person name="Hatakeyama M."/>
            <person name="Aluri S."/>
            <person name="Balachadran M.T."/>
            <person name="Sivarajan S.R."/>
            <person name="Poveda L."/>
            <person name="Shimizu-Inatsugi R."/>
            <person name="Schlapbach R."/>
            <person name="Sreeman S.M."/>
            <person name="Shimizu K.K."/>
        </authorList>
    </citation>
    <scope>NUCLEOTIDE SEQUENCE</scope>
</reference>
<evidence type="ECO:0000313" key="2">
    <source>
        <dbReference type="Proteomes" id="UP001054889"/>
    </source>
</evidence>
<dbReference type="EMBL" id="BQKI01000009">
    <property type="protein sequence ID" value="GJN02227.1"/>
    <property type="molecule type" value="Genomic_DNA"/>
</dbReference>
<proteinExistence type="predicted"/>
<reference evidence="1" key="1">
    <citation type="journal article" date="2018" name="DNA Res.">
        <title>Multiple hybrid de novo genome assembly of finger millet, an orphan allotetraploid crop.</title>
        <authorList>
            <person name="Hatakeyama M."/>
            <person name="Aluri S."/>
            <person name="Balachadran M.T."/>
            <person name="Sivarajan S.R."/>
            <person name="Patrignani A."/>
            <person name="Gruter S."/>
            <person name="Poveda L."/>
            <person name="Shimizu-Inatsugi R."/>
            <person name="Baeten J."/>
            <person name="Francoijs K.J."/>
            <person name="Nataraja K.N."/>
            <person name="Reddy Y.A.N."/>
            <person name="Phadnis S."/>
            <person name="Ravikumar R.L."/>
            <person name="Schlapbach R."/>
            <person name="Sreeman S.M."/>
            <person name="Shimizu K.K."/>
        </authorList>
    </citation>
    <scope>NUCLEOTIDE SEQUENCE</scope>
</reference>